<evidence type="ECO:0000313" key="4">
    <source>
        <dbReference type="Proteomes" id="UP000194422"/>
    </source>
</evidence>
<dbReference type="AlphaFoldDB" id="A0A7D8DBK9"/>
<dbReference type="PANTHER" id="PTHR43674">
    <property type="entry name" value="NITRILASE C965.09-RELATED"/>
    <property type="match status" value="1"/>
</dbReference>
<dbReference type="GO" id="GO:0004328">
    <property type="term" value="F:formamidase activity"/>
    <property type="evidence" value="ECO:0007669"/>
    <property type="project" value="UniProtKB-EC"/>
</dbReference>
<evidence type="ECO:0000313" key="3">
    <source>
        <dbReference type="EMBL" id="SME23443.1"/>
    </source>
</evidence>
<dbReference type="PROSITE" id="PS50263">
    <property type="entry name" value="CN_HYDROLASE"/>
    <property type="match status" value="1"/>
</dbReference>
<feature type="domain" description="CN hydrolase" evidence="2">
    <location>
        <begin position="14"/>
        <end position="129"/>
    </location>
</feature>
<dbReference type="EC" id="3.5.1.49" evidence="3"/>
<reference evidence="3 4" key="1">
    <citation type="submission" date="2017-04" db="EMBL/GenBank/DDBJ databases">
        <authorList>
            <person name="Criscuolo A."/>
        </authorList>
    </citation>
    <scope>NUCLEOTIDE SEQUENCE [LARGE SCALE GENOMIC DNA]</scope>
    <source>
        <strain evidence="3">16-00174</strain>
    </source>
</reference>
<comment type="caution">
    <text evidence="3">The sequence shown here is derived from an EMBL/GenBank/DDBJ whole genome shotgun (WGS) entry which is preliminary data.</text>
</comment>
<dbReference type="RefSeq" id="WP_000535785.1">
    <property type="nucleotide sequence ID" value="NZ_JARSPI010000050.1"/>
</dbReference>
<sequence length="129" mass="14015">MGSSGSMVKPISGFLAALIQYPVPVVESRADIDKQIKQIIKTIHSTKAGYPGLELIVFPEYSTQGLNTKKWTTEEFLCTVPGPETDLFAEACKESEVYGVFSLMERNPDGGEPYNTAIIIDPQGGATRS</sequence>
<dbReference type="Gene3D" id="3.60.110.10">
    <property type="entry name" value="Carbon-nitrogen hydrolase"/>
    <property type="match status" value="1"/>
</dbReference>
<dbReference type="SUPFAM" id="SSF56317">
    <property type="entry name" value="Carbon-nitrogen hydrolase"/>
    <property type="match status" value="1"/>
</dbReference>
<evidence type="ECO:0000259" key="2">
    <source>
        <dbReference type="PROSITE" id="PS50263"/>
    </source>
</evidence>
<dbReference type="Pfam" id="PF00795">
    <property type="entry name" value="CN_hydrolase"/>
    <property type="match status" value="1"/>
</dbReference>
<gene>
    <name evidence="3" type="primary">amiF_1</name>
    <name evidence="3" type="ORF">BACERE00174_04105</name>
</gene>
<dbReference type="EMBL" id="FWYW01000085">
    <property type="protein sequence ID" value="SME23443.1"/>
    <property type="molecule type" value="Genomic_DNA"/>
</dbReference>
<proteinExistence type="predicted"/>
<protein>
    <submittedName>
        <fullName evidence="3">Formamidase</fullName>
        <ecNumber evidence="3">3.5.1.49</ecNumber>
    </submittedName>
</protein>
<dbReference type="InterPro" id="IPR050345">
    <property type="entry name" value="Aliph_Amidase/BUP"/>
</dbReference>
<organism evidence="3 4">
    <name type="scientific">Bacillus paranthracis</name>
    <dbReference type="NCBI Taxonomy" id="2026186"/>
    <lineage>
        <taxon>Bacteria</taxon>
        <taxon>Bacillati</taxon>
        <taxon>Bacillota</taxon>
        <taxon>Bacilli</taxon>
        <taxon>Bacillales</taxon>
        <taxon>Bacillaceae</taxon>
        <taxon>Bacillus</taxon>
        <taxon>Bacillus cereus group</taxon>
    </lineage>
</organism>
<dbReference type="InterPro" id="IPR036526">
    <property type="entry name" value="C-N_Hydrolase_sf"/>
</dbReference>
<dbReference type="InterPro" id="IPR003010">
    <property type="entry name" value="C-N_Hydrolase"/>
</dbReference>
<dbReference type="GO" id="GO:0033388">
    <property type="term" value="P:putrescine biosynthetic process from arginine"/>
    <property type="evidence" value="ECO:0007669"/>
    <property type="project" value="TreeGrafter"/>
</dbReference>
<dbReference type="PANTHER" id="PTHR43674:SF15">
    <property type="entry name" value="FORMAMIDASE"/>
    <property type="match status" value="1"/>
</dbReference>
<evidence type="ECO:0000256" key="1">
    <source>
        <dbReference type="ARBA" id="ARBA00022801"/>
    </source>
</evidence>
<keyword evidence="1 3" id="KW-0378">Hydrolase</keyword>
<dbReference type="GO" id="GO:0050126">
    <property type="term" value="F:N-carbamoylputrescine amidase activity"/>
    <property type="evidence" value="ECO:0007669"/>
    <property type="project" value="TreeGrafter"/>
</dbReference>
<accession>A0A7D8DBK9</accession>
<dbReference type="Proteomes" id="UP000194422">
    <property type="component" value="Unassembled WGS sequence"/>
</dbReference>
<name>A0A7D8DBK9_9BACI</name>